<gene>
    <name evidence="3" type="ORF">PHYPA_027298</name>
</gene>
<dbReference type="InterPro" id="IPR041658">
    <property type="entry name" value="AAA_lid_11"/>
</dbReference>
<feature type="domain" description="Dynein heavy chain C-terminal" evidence="2">
    <location>
        <begin position="133"/>
        <end position="428"/>
    </location>
</feature>
<dbReference type="InterPro" id="IPR041228">
    <property type="entry name" value="Dynein_C"/>
</dbReference>
<accession>A0A2K1INX4</accession>
<dbReference type="PaxDb" id="3218-PP1S92_56V6.1"/>
<sequence>MQRENKGEWWCFGCSLALISTYLKKAFDNKDDQIPWGTLRYLIGEAMYGGRVSDSFDRRILTTYLEEYLGDFLFDKVHPFMFFASTGESIVYRLPETGHRDHYIHYIGELPIVQSPQVFGLHPNADISYYSSSTKTLWKDLVSMQPSAAGGSDGTRQEDIVDRIAADLLTKIPLPFDLPALRKQIGIPSPMQVVLLQEVERWNRLVDTMGNSLFHLQRALGGEIGMSTDLDDLSTALFNGELPSMWRKMTAQTQKMLPAWMAWFQRRYQQYKKWIEVGEPVVMWMSGLHIPETFIAALVQSTCRAKGWPLDQSSIYTQVTPYMHPDEIKDKPQDGCYVTGLYLEGASWNPDTLMLRTQDPKILVVELPILHIIPIEGNKLKLTNTFRTPVYVTQARRNAMGVGLIFEADLSTTIHPSHWVLQGVALCLNIDH</sequence>
<dbReference type="InterPro" id="IPR043160">
    <property type="entry name" value="Dynein_C_barrel"/>
</dbReference>
<reference evidence="4" key="3">
    <citation type="submission" date="2020-12" db="UniProtKB">
        <authorList>
            <consortium name="EnsemblPlants"/>
        </authorList>
    </citation>
    <scope>IDENTIFICATION</scope>
</reference>
<protein>
    <recommendedName>
        <fullName evidence="6">Dynein heavy chain C-terminal domain-containing protein</fullName>
    </recommendedName>
</protein>
<dbReference type="InterPro" id="IPR026983">
    <property type="entry name" value="DHC"/>
</dbReference>
<dbReference type="Gramene" id="Pp3c22_18120V3.1">
    <property type="protein sequence ID" value="Pp3c22_18120V3.1"/>
    <property type="gene ID" value="Pp3c22_18120"/>
</dbReference>
<keyword evidence="5" id="KW-1185">Reference proteome</keyword>
<dbReference type="STRING" id="3218.A0A2K1INX4"/>
<dbReference type="EMBL" id="ABEU02000022">
    <property type="protein sequence ID" value="PNR30982.1"/>
    <property type="molecule type" value="Genomic_DNA"/>
</dbReference>
<dbReference type="InParanoid" id="A0A2K1INX4"/>
<evidence type="ECO:0000313" key="3">
    <source>
        <dbReference type="EMBL" id="PNR30982.1"/>
    </source>
</evidence>
<reference evidence="3 5" key="1">
    <citation type="journal article" date="2008" name="Science">
        <title>The Physcomitrella genome reveals evolutionary insights into the conquest of land by plants.</title>
        <authorList>
            <person name="Rensing S."/>
            <person name="Lang D."/>
            <person name="Zimmer A."/>
            <person name="Terry A."/>
            <person name="Salamov A."/>
            <person name="Shapiro H."/>
            <person name="Nishiyama T."/>
            <person name="Perroud P.-F."/>
            <person name="Lindquist E."/>
            <person name="Kamisugi Y."/>
            <person name="Tanahashi T."/>
            <person name="Sakakibara K."/>
            <person name="Fujita T."/>
            <person name="Oishi K."/>
            <person name="Shin-I T."/>
            <person name="Kuroki Y."/>
            <person name="Toyoda A."/>
            <person name="Suzuki Y."/>
            <person name="Hashimoto A."/>
            <person name="Yamaguchi K."/>
            <person name="Sugano A."/>
            <person name="Kohara Y."/>
            <person name="Fujiyama A."/>
            <person name="Anterola A."/>
            <person name="Aoki S."/>
            <person name="Ashton N."/>
            <person name="Barbazuk W.B."/>
            <person name="Barker E."/>
            <person name="Bennetzen J."/>
            <person name="Bezanilla M."/>
            <person name="Blankenship R."/>
            <person name="Cho S.H."/>
            <person name="Dutcher S."/>
            <person name="Estelle M."/>
            <person name="Fawcett J.A."/>
            <person name="Gundlach H."/>
            <person name="Hanada K."/>
            <person name="Heyl A."/>
            <person name="Hicks K.A."/>
            <person name="Hugh J."/>
            <person name="Lohr M."/>
            <person name="Mayer K."/>
            <person name="Melkozernov A."/>
            <person name="Murata T."/>
            <person name="Nelson D."/>
            <person name="Pils B."/>
            <person name="Prigge M."/>
            <person name="Reiss B."/>
            <person name="Renner T."/>
            <person name="Rombauts S."/>
            <person name="Rushton P."/>
            <person name="Sanderfoot A."/>
            <person name="Schween G."/>
            <person name="Shiu S.-H."/>
            <person name="Stueber K."/>
            <person name="Theodoulou F.L."/>
            <person name="Tu H."/>
            <person name="Van de Peer Y."/>
            <person name="Verrier P.J."/>
            <person name="Waters E."/>
            <person name="Wood A."/>
            <person name="Yang L."/>
            <person name="Cove D."/>
            <person name="Cuming A."/>
            <person name="Hasebe M."/>
            <person name="Lucas S."/>
            <person name="Mishler D.B."/>
            <person name="Reski R."/>
            <person name="Grigoriev I."/>
            <person name="Quatrano R.S."/>
            <person name="Boore J.L."/>
        </authorList>
    </citation>
    <scope>NUCLEOTIDE SEQUENCE [LARGE SCALE GENOMIC DNA]</scope>
    <source>
        <strain evidence="4 5">cv. Gransden 2004</strain>
    </source>
</reference>
<evidence type="ECO:0000313" key="4">
    <source>
        <dbReference type="EnsemblPlants" id="Pp3c22_18120V3.1"/>
    </source>
</evidence>
<dbReference type="Gene3D" id="3.10.490.20">
    <property type="match status" value="1"/>
</dbReference>
<evidence type="ECO:0000259" key="1">
    <source>
        <dbReference type="Pfam" id="PF18198"/>
    </source>
</evidence>
<dbReference type="EnsemblPlants" id="Pp3c22_18120V3.1">
    <property type="protein sequence ID" value="Pp3c22_18120V3.1"/>
    <property type="gene ID" value="Pp3c22_18120"/>
</dbReference>
<feature type="domain" description="Dynein heavy chain AAA lid" evidence="1">
    <location>
        <begin position="14"/>
        <end position="125"/>
    </location>
</feature>
<dbReference type="GO" id="GO:0045505">
    <property type="term" value="F:dynein intermediate chain binding"/>
    <property type="evidence" value="ECO:0007669"/>
    <property type="project" value="InterPro"/>
</dbReference>
<name>A0A2K1INX4_PHYPA</name>
<dbReference type="Gene3D" id="1.20.1270.280">
    <property type="match status" value="1"/>
</dbReference>
<dbReference type="FunFam" id="1.20.1270.280:FF:000005">
    <property type="entry name" value="Dynein axonemal heavy chain 10"/>
    <property type="match status" value="1"/>
</dbReference>
<reference evidence="3 5" key="2">
    <citation type="journal article" date="2018" name="Plant J.">
        <title>The Physcomitrella patens chromosome-scale assembly reveals moss genome structure and evolution.</title>
        <authorList>
            <person name="Lang D."/>
            <person name="Ullrich K.K."/>
            <person name="Murat F."/>
            <person name="Fuchs J."/>
            <person name="Jenkins J."/>
            <person name="Haas F.B."/>
            <person name="Piednoel M."/>
            <person name="Gundlach H."/>
            <person name="Van Bel M."/>
            <person name="Meyberg R."/>
            <person name="Vives C."/>
            <person name="Morata J."/>
            <person name="Symeonidi A."/>
            <person name="Hiss M."/>
            <person name="Muchero W."/>
            <person name="Kamisugi Y."/>
            <person name="Saleh O."/>
            <person name="Blanc G."/>
            <person name="Decker E.L."/>
            <person name="van Gessel N."/>
            <person name="Grimwood J."/>
            <person name="Hayes R.D."/>
            <person name="Graham S.W."/>
            <person name="Gunter L.E."/>
            <person name="McDaniel S.F."/>
            <person name="Hoernstein S.N.W."/>
            <person name="Larsson A."/>
            <person name="Li F.W."/>
            <person name="Perroud P.F."/>
            <person name="Phillips J."/>
            <person name="Ranjan P."/>
            <person name="Rokshar D.S."/>
            <person name="Rothfels C.J."/>
            <person name="Schneider L."/>
            <person name="Shu S."/>
            <person name="Stevenson D.W."/>
            <person name="Thummler F."/>
            <person name="Tillich M."/>
            <person name="Villarreal Aguilar J.C."/>
            <person name="Widiez T."/>
            <person name="Wong G.K."/>
            <person name="Wymore A."/>
            <person name="Zhang Y."/>
            <person name="Zimmer A.D."/>
            <person name="Quatrano R.S."/>
            <person name="Mayer K.F.X."/>
            <person name="Goodstein D."/>
            <person name="Casacuberta J.M."/>
            <person name="Vandepoele K."/>
            <person name="Reski R."/>
            <person name="Cuming A.C."/>
            <person name="Tuskan G.A."/>
            <person name="Maumus F."/>
            <person name="Salse J."/>
            <person name="Schmutz J."/>
            <person name="Rensing S.A."/>
        </authorList>
    </citation>
    <scope>NUCLEOTIDE SEQUENCE [LARGE SCALE GENOMIC DNA]</scope>
    <source>
        <strain evidence="4 5">cv. Gransden 2004</strain>
    </source>
</reference>
<dbReference type="Proteomes" id="UP000006727">
    <property type="component" value="Chromosome 22"/>
</dbReference>
<dbReference type="InterPro" id="IPR042219">
    <property type="entry name" value="AAA_lid_11_sf"/>
</dbReference>
<dbReference type="PANTHER" id="PTHR22878:SF63">
    <property type="entry name" value="DYNEIN AXONEMAL HEAVY CHAIN 10"/>
    <property type="match status" value="1"/>
</dbReference>
<dbReference type="FunFam" id="3.10.490.20:FF:000006">
    <property type="entry name" value="Dynein axonemal heavy chain 10"/>
    <property type="match status" value="1"/>
</dbReference>
<evidence type="ECO:0000259" key="2">
    <source>
        <dbReference type="Pfam" id="PF18199"/>
    </source>
</evidence>
<organism evidence="3">
    <name type="scientific">Physcomitrium patens</name>
    <name type="common">Spreading-leaved earth moss</name>
    <name type="synonym">Physcomitrella patens</name>
    <dbReference type="NCBI Taxonomy" id="3218"/>
    <lineage>
        <taxon>Eukaryota</taxon>
        <taxon>Viridiplantae</taxon>
        <taxon>Streptophyta</taxon>
        <taxon>Embryophyta</taxon>
        <taxon>Bryophyta</taxon>
        <taxon>Bryophytina</taxon>
        <taxon>Bryopsida</taxon>
        <taxon>Funariidae</taxon>
        <taxon>Funariales</taxon>
        <taxon>Funariaceae</taxon>
        <taxon>Physcomitrium</taxon>
    </lineage>
</organism>
<dbReference type="GO" id="GO:0051959">
    <property type="term" value="F:dynein light intermediate chain binding"/>
    <property type="evidence" value="ECO:0007669"/>
    <property type="project" value="InterPro"/>
</dbReference>
<dbReference type="GO" id="GO:0007018">
    <property type="term" value="P:microtubule-based movement"/>
    <property type="evidence" value="ECO:0007669"/>
    <property type="project" value="InterPro"/>
</dbReference>
<dbReference type="Gene3D" id="1.10.8.720">
    <property type="entry name" value="Region D6 of dynein motor"/>
    <property type="match status" value="1"/>
</dbReference>
<dbReference type="PANTHER" id="PTHR22878">
    <property type="entry name" value="DYNEIN HEAVY CHAIN 6, AXONEMAL-LIKE-RELATED"/>
    <property type="match status" value="1"/>
</dbReference>
<dbReference type="GO" id="GO:0030286">
    <property type="term" value="C:dynein complex"/>
    <property type="evidence" value="ECO:0007669"/>
    <property type="project" value="InterPro"/>
</dbReference>
<dbReference type="Pfam" id="PF18199">
    <property type="entry name" value="Dynein_C"/>
    <property type="match status" value="1"/>
</dbReference>
<dbReference type="Pfam" id="PF18198">
    <property type="entry name" value="AAA_lid_11"/>
    <property type="match status" value="1"/>
</dbReference>
<dbReference type="AlphaFoldDB" id="A0A2K1INX4"/>
<evidence type="ECO:0000313" key="5">
    <source>
        <dbReference type="Proteomes" id="UP000006727"/>
    </source>
</evidence>
<evidence type="ECO:0008006" key="6">
    <source>
        <dbReference type="Google" id="ProtNLM"/>
    </source>
</evidence>
<proteinExistence type="predicted"/>